<protein>
    <submittedName>
        <fullName evidence="1">Uncharacterized protein</fullName>
    </submittedName>
</protein>
<evidence type="ECO:0000313" key="1">
    <source>
        <dbReference type="EMBL" id="PKE55512.1"/>
    </source>
</evidence>
<evidence type="ECO:0000313" key="2">
    <source>
        <dbReference type="Proteomes" id="UP000233606"/>
    </source>
</evidence>
<dbReference type="Proteomes" id="UP000233606">
    <property type="component" value="Unassembled WGS sequence"/>
</dbReference>
<accession>A0ACC9MPX1</accession>
<reference evidence="1" key="1">
    <citation type="submission" date="2017-12" db="EMBL/GenBank/DDBJ databases">
        <title>Genomics of Macrococcus caseolyticus.</title>
        <authorList>
            <person name="MacFadyen A.C."/>
            <person name="Paterson G.K."/>
        </authorList>
    </citation>
    <scope>NUCLEOTIDE SEQUENCE</scope>
    <source>
        <strain evidence="1">5459_5_49</strain>
    </source>
</reference>
<sequence>MLLLPSSIFMILLGELMIKNPPENINHFYGFRTKKSMKTQKNWNKAQIICGKYTKQIFRYSLYISLILIVLDIYSLITKKENIILYSTIIQSVTLCIFLLYMIIKTNKKLD</sequence>
<gene>
    <name evidence="1" type="ORF">CW682_11655</name>
</gene>
<dbReference type="EMBL" id="PIWU01000026">
    <property type="protein sequence ID" value="PKE55512.1"/>
    <property type="molecule type" value="Genomic_DNA"/>
</dbReference>
<name>A0ACC9MPX1_9STAP</name>
<organism evidence="1 2">
    <name type="scientific">Macrococcoides caseolyticum</name>
    <dbReference type="NCBI Taxonomy" id="69966"/>
    <lineage>
        <taxon>Bacteria</taxon>
        <taxon>Bacillati</taxon>
        <taxon>Bacillota</taxon>
        <taxon>Bacilli</taxon>
        <taxon>Bacillales</taxon>
        <taxon>Staphylococcaceae</taxon>
        <taxon>Macrococcoides</taxon>
    </lineage>
</organism>
<keyword evidence="2" id="KW-1185">Reference proteome</keyword>
<comment type="caution">
    <text evidence="1">The sequence shown here is derived from an EMBL/GenBank/DDBJ whole genome shotgun (WGS) entry which is preliminary data.</text>
</comment>
<proteinExistence type="predicted"/>